<feature type="coiled-coil region" evidence="1">
    <location>
        <begin position="32"/>
        <end position="81"/>
    </location>
</feature>
<organism evidence="3 4">
    <name type="scientific">Fusarium coffeatum</name>
    <dbReference type="NCBI Taxonomy" id="231269"/>
    <lineage>
        <taxon>Eukaryota</taxon>
        <taxon>Fungi</taxon>
        <taxon>Dikarya</taxon>
        <taxon>Ascomycota</taxon>
        <taxon>Pezizomycotina</taxon>
        <taxon>Sordariomycetes</taxon>
        <taxon>Hypocreomycetidae</taxon>
        <taxon>Hypocreales</taxon>
        <taxon>Nectriaceae</taxon>
        <taxon>Fusarium</taxon>
        <taxon>Fusarium incarnatum-equiseti species complex</taxon>
    </lineage>
</organism>
<feature type="region of interest" description="Disordered" evidence="2">
    <location>
        <begin position="119"/>
        <end position="156"/>
    </location>
</feature>
<dbReference type="Proteomes" id="UP000253153">
    <property type="component" value="Unassembled WGS sequence"/>
</dbReference>
<dbReference type="AlphaFoldDB" id="A0A366QKE7"/>
<evidence type="ECO:0000313" key="4">
    <source>
        <dbReference type="Proteomes" id="UP000253153"/>
    </source>
</evidence>
<comment type="caution">
    <text evidence="3">The sequence shown here is derived from an EMBL/GenBank/DDBJ whole genome shotgun (WGS) entry which is preliminary data.</text>
</comment>
<dbReference type="EMBL" id="QKXC01000387">
    <property type="protein sequence ID" value="RBR05202.1"/>
    <property type="molecule type" value="Genomic_DNA"/>
</dbReference>
<proteinExistence type="predicted"/>
<evidence type="ECO:0000313" key="3">
    <source>
        <dbReference type="EMBL" id="RBR05202.1"/>
    </source>
</evidence>
<evidence type="ECO:0000256" key="2">
    <source>
        <dbReference type="SAM" id="MobiDB-lite"/>
    </source>
</evidence>
<keyword evidence="4" id="KW-1185">Reference proteome</keyword>
<dbReference type="RefSeq" id="XP_031010407.1">
    <property type="nucleotide sequence ID" value="XM_031165536.1"/>
</dbReference>
<sequence>MTVVSTVSTHWAFTFDFATKIAPTPRTIPFDLMQTKKNLEDKKHRRAEWETEQTRFDEELNAKVKAEREQMKERLTKVDSEKATEVEKRAQETADEALRKKTEDIGFWFNDKDETVAYGNHKDNDNDDIVVSCSTESPQSSPKSVDLIADLTQQKQ</sequence>
<evidence type="ECO:0000256" key="1">
    <source>
        <dbReference type="SAM" id="Coils"/>
    </source>
</evidence>
<feature type="compositionally biased region" description="Polar residues" evidence="2">
    <location>
        <begin position="132"/>
        <end position="143"/>
    </location>
</feature>
<gene>
    <name evidence="3" type="ORF">FIESC28_11412</name>
</gene>
<name>A0A366QKE7_9HYPO</name>
<dbReference type="GeneID" id="42000832"/>
<reference evidence="3 4" key="1">
    <citation type="submission" date="2018-06" db="EMBL/GenBank/DDBJ databases">
        <title>Fusarium incarnatum-equiseti species complex species 28.</title>
        <authorList>
            <person name="Gardiner D.M."/>
        </authorList>
    </citation>
    <scope>NUCLEOTIDE SEQUENCE [LARGE SCALE GENOMIC DNA]</scope>
    <source>
        <strain evidence="3 4">FIESC_28</strain>
    </source>
</reference>
<evidence type="ECO:0008006" key="5">
    <source>
        <dbReference type="Google" id="ProtNLM"/>
    </source>
</evidence>
<protein>
    <recommendedName>
        <fullName evidence="5">Clathrin light chain</fullName>
    </recommendedName>
</protein>
<accession>A0A366QKE7</accession>
<keyword evidence="1" id="KW-0175">Coiled coil</keyword>